<dbReference type="CDD" id="cd11304">
    <property type="entry name" value="Cadherin_repeat"/>
    <property type="match status" value="1"/>
</dbReference>
<dbReference type="InterPro" id="IPR015919">
    <property type="entry name" value="Cadherin-like_sf"/>
</dbReference>
<gene>
    <name evidence="1" type="ORF">OKA104_LOCUS45500</name>
</gene>
<dbReference type="EMBL" id="CAJOAY010015198">
    <property type="protein sequence ID" value="CAF4287074.1"/>
    <property type="molecule type" value="Genomic_DNA"/>
</dbReference>
<evidence type="ECO:0000313" key="1">
    <source>
        <dbReference type="EMBL" id="CAF4287074.1"/>
    </source>
</evidence>
<evidence type="ECO:0000313" key="2">
    <source>
        <dbReference type="Proteomes" id="UP000663881"/>
    </source>
</evidence>
<dbReference type="Gene3D" id="2.60.40.60">
    <property type="entry name" value="Cadherins"/>
    <property type="match status" value="1"/>
</dbReference>
<reference evidence="1" key="1">
    <citation type="submission" date="2021-02" db="EMBL/GenBank/DDBJ databases">
        <authorList>
            <person name="Nowell W R."/>
        </authorList>
    </citation>
    <scope>NUCLEOTIDE SEQUENCE</scope>
</reference>
<dbReference type="SUPFAM" id="SSF49313">
    <property type="entry name" value="Cadherin-like"/>
    <property type="match status" value="2"/>
</dbReference>
<proteinExistence type="predicted"/>
<dbReference type="AlphaFoldDB" id="A0A820GY14"/>
<feature type="non-terminal residue" evidence="1">
    <location>
        <position position="1"/>
    </location>
</feature>
<sequence>MIIMYFFEGTIIQDIYFKNDTINHYSILSGDKYNLFSINNLGQLYLVSTILNQTSDDYFGLTILISSSSLIYCRTNISIIRTPKWSYFICPVMPIEWMIEEECAIGTKIGNIKDILYMINNNSELIDQINMKLTITKDSHAFILNSTTGFLISKSRLDYEEKYLYSFSVFLEPEQLN</sequence>
<name>A0A820GY14_9BILA</name>
<dbReference type="GO" id="GO:0016020">
    <property type="term" value="C:membrane"/>
    <property type="evidence" value="ECO:0007669"/>
    <property type="project" value="InterPro"/>
</dbReference>
<organism evidence="1 2">
    <name type="scientific">Adineta steineri</name>
    <dbReference type="NCBI Taxonomy" id="433720"/>
    <lineage>
        <taxon>Eukaryota</taxon>
        <taxon>Metazoa</taxon>
        <taxon>Spiralia</taxon>
        <taxon>Gnathifera</taxon>
        <taxon>Rotifera</taxon>
        <taxon>Eurotatoria</taxon>
        <taxon>Bdelloidea</taxon>
        <taxon>Adinetida</taxon>
        <taxon>Adinetidae</taxon>
        <taxon>Adineta</taxon>
    </lineage>
</organism>
<dbReference type="GO" id="GO:0005509">
    <property type="term" value="F:calcium ion binding"/>
    <property type="evidence" value="ECO:0007669"/>
    <property type="project" value="InterPro"/>
</dbReference>
<protein>
    <submittedName>
        <fullName evidence="1">Uncharacterized protein</fullName>
    </submittedName>
</protein>
<comment type="caution">
    <text evidence="1">The sequence shown here is derived from an EMBL/GenBank/DDBJ whole genome shotgun (WGS) entry which is preliminary data.</text>
</comment>
<dbReference type="Proteomes" id="UP000663881">
    <property type="component" value="Unassembled WGS sequence"/>
</dbReference>
<accession>A0A820GY14</accession>